<feature type="domain" description="NlpC/P60" evidence="5">
    <location>
        <begin position="1"/>
        <end position="118"/>
    </location>
</feature>
<comment type="caution">
    <text evidence="6">The sequence shown here is derived from an EMBL/GenBank/DDBJ whole genome shotgun (WGS) entry which is preliminary data.</text>
</comment>
<evidence type="ECO:0000256" key="3">
    <source>
        <dbReference type="ARBA" id="ARBA00022801"/>
    </source>
</evidence>
<dbReference type="Proteomes" id="UP000658382">
    <property type="component" value="Unassembled WGS sequence"/>
</dbReference>
<dbReference type="InterPro" id="IPR051202">
    <property type="entry name" value="Peptidase_C40"/>
</dbReference>
<gene>
    <name evidence="6" type="ORF">GCM10007063_16870</name>
</gene>
<dbReference type="PANTHER" id="PTHR47053:SF1">
    <property type="entry name" value="MUREIN DD-ENDOPEPTIDASE MEPH-RELATED"/>
    <property type="match status" value="1"/>
</dbReference>
<dbReference type="PROSITE" id="PS51935">
    <property type="entry name" value="NLPC_P60"/>
    <property type="match status" value="1"/>
</dbReference>
<reference evidence="6" key="1">
    <citation type="journal article" date="2014" name="Int. J. Syst. Evol. Microbiol.">
        <title>Complete genome sequence of Corynebacterium casei LMG S-19264T (=DSM 44701T), isolated from a smear-ripened cheese.</title>
        <authorList>
            <consortium name="US DOE Joint Genome Institute (JGI-PGF)"/>
            <person name="Walter F."/>
            <person name="Albersmeier A."/>
            <person name="Kalinowski J."/>
            <person name="Ruckert C."/>
        </authorList>
    </citation>
    <scope>NUCLEOTIDE SEQUENCE</scope>
    <source>
        <strain evidence="6">JCM 12580</strain>
    </source>
</reference>
<dbReference type="SUPFAM" id="SSF54001">
    <property type="entry name" value="Cysteine proteinases"/>
    <property type="match status" value="1"/>
</dbReference>
<dbReference type="Pfam" id="PF00877">
    <property type="entry name" value="NLPC_P60"/>
    <property type="match status" value="1"/>
</dbReference>
<evidence type="ECO:0000256" key="4">
    <source>
        <dbReference type="ARBA" id="ARBA00022807"/>
    </source>
</evidence>
<proteinExistence type="inferred from homology"/>
<dbReference type="InterPro" id="IPR038765">
    <property type="entry name" value="Papain-like_cys_pep_sf"/>
</dbReference>
<dbReference type="GO" id="GO:0006508">
    <property type="term" value="P:proteolysis"/>
    <property type="evidence" value="ECO:0007669"/>
    <property type="project" value="UniProtKB-KW"/>
</dbReference>
<evidence type="ECO:0000313" key="7">
    <source>
        <dbReference type="Proteomes" id="UP000658382"/>
    </source>
</evidence>
<accession>A0A917PWA1</accession>
<dbReference type="Gene3D" id="3.90.1720.10">
    <property type="entry name" value="endopeptidase domain like (from Nostoc punctiforme)"/>
    <property type="match status" value="1"/>
</dbReference>
<dbReference type="EMBL" id="BMNQ01000019">
    <property type="protein sequence ID" value="GGJ94970.1"/>
    <property type="molecule type" value="Genomic_DNA"/>
</dbReference>
<dbReference type="PANTHER" id="PTHR47053">
    <property type="entry name" value="MUREIN DD-ENDOPEPTIDASE MEPH-RELATED"/>
    <property type="match status" value="1"/>
</dbReference>
<evidence type="ECO:0000313" key="6">
    <source>
        <dbReference type="EMBL" id="GGJ94970.1"/>
    </source>
</evidence>
<keyword evidence="7" id="KW-1185">Reference proteome</keyword>
<organism evidence="6 7">
    <name type="scientific">Lentibacillus kapialis</name>
    <dbReference type="NCBI Taxonomy" id="340214"/>
    <lineage>
        <taxon>Bacteria</taxon>
        <taxon>Bacillati</taxon>
        <taxon>Bacillota</taxon>
        <taxon>Bacilli</taxon>
        <taxon>Bacillales</taxon>
        <taxon>Bacillaceae</taxon>
        <taxon>Lentibacillus</taxon>
    </lineage>
</organism>
<evidence type="ECO:0000256" key="1">
    <source>
        <dbReference type="ARBA" id="ARBA00007074"/>
    </source>
</evidence>
<sequence length="118" mass="13168">MNELISTAKSQQGTRYVWGGSTPKGFDCSGFIQYTHNKAGKDIPRLSSAGYYNRAQYVNNPEVGDLVFFENTYKSGISHMGIYLGGGDFIHAGSDGVEISNVSNPYWSKHFDGYKRFY</sequence>
<keyword evidence="4" id="KW-0788">Thiol protease</keyword>
<evidence type="ECO:0000259" key="5">
    <source>
        <dbReference type="PROSITE" id="PS51935"/>
    </source>
</evidence>
<comment type="similarity">
    <text evidence="1">Belongs to the peptidase C40 family.</text>
</comment>
<name>A0A917PWA1_9BACI</name>
<keyword evidence="2" id="KW-0645">Protease</keyword>
<keyword evidence="3" id="KW-0378">Hydrolase</keyword>
<reference evidence="6" key="2">
    <citation type="submission" date="2020-09" db="EMBL/GenBank/DDBJ databases">
        <authorList>
            <person name="Sun Q."/>
            <person name="Ohkuma M."/>
        </authorList>
    </citation>
    <scope>NUCLEOTIDE SEQUENCE</scope>
    <source>
        <strain evidence="6">JCM 12580</strain>
    </source>
</reference>
<protein>
    <recommendedName>
        <fullName evidence="5">NlpC/P60 domain-containing protein</fullName>
    </recommendedName>
</protein>
<dbReference type="GO" id="GO:0008234">
    <property type="term" value="F:cysteine-type peptidase activity"/>
    <property type="evidence" value="ECO:0007669"/>
    <property type="project" value="UniProtKB-KW"/>
</dbReference>
<dbReference type="AlphaFoldDB" id="A0A917PWA1"/>
<evidence type="ECO:0000256" key="2">
    <source>
        <dbReference type="ARBA" id="ARBA00022670"/>
    </source>
</evidence>
<dbReference type="InterPro" id="IPR000064">
    <property type="entry name" value="NLP_P60_dom"/>
</dbReference>